<keyword evidence="2" id="KW-1185">Reference proteome</keyword>
<dbReference type="InterPro" id="IPR013324">
    <property type="entry name" value="RNA_pol_sigma_r3/r4-like"/>
</dbReference>
<protein>
    <submittedName>
        <fullName evidence="1">Uncharacterized protein</fullName>
    </submittedName>
</protein>
<organism evidence="1 2">
    <name type="scientific">Deefgea salmonis</name>
    <dbReference type="NCBI Taxonomy" id="2875502"/>
    <lineage>
        <taxon>Bacteria</taxon>
        <taxon>Pseudomonadati</taxon>
        <taxon>Pseudomonadota</taxon>
        <taxon>Betaproteobacteria</taxon>
        <taxon>Neisseriales</taxon>
        <taxon>Chitinibacteraceae</taxon>
        <taxon>Deefgea</taxon>
    </lineage>
</organism>
<proteinExistence type="predicted"/>
<sequence>MSPLEAKEIIESLANGIDPDTGEILTKQSIINRRLVKKAFSVAIESLEKAVKRVERENSLPENAGSSWSEEEEETIISDYESGVSIKEIAAKVGRSKGAISSRLARLGMI</sequence>
<dbReference type="Gene3D" id="1.10.10.60">
    <property type="entry name" value="Homeodomain-like"/>
    <property type="match status" value="1"/>
</dbReference>
<accession>A0ABS8BJ14</accession>
<dbReference type="Proteomes" id="UP001198034">
    <property type="component" value="Unassembled WGS sequence"/>
</dbReference>
<dbReference type="SUPFAM" id="SSF88659">
    <property type="entry name" value="Sigma3 and sigma4 domains of RNA polymerase sigma factors"/>
    <property type="match status" value="1"/>
</dbReference>
<dbReference type="RefSeq" id="WP_226763500.1">
    <property type="nucleotide sequence ID" value="NZ_JAJAWG010000002.1"/>
</dbReference>
<evidence type="ECO:0000313" key="2">
    <source>
        <dbReference type="Proteomes" id="UP001198034"/>
    </source>
</evidence>
<evidence type="ECO:0000313" key="1">
    <source>
        <dbReference type="EMBL" id="MCB5195710.1"/>
    </source>
</evidence>
<comment type="caution">
    <text evidence="1">The sequence shown here is derived from an EMBL/GenBank/DDBJ whole genome shotgun (WGS) entry which is preliminary data.</text>
</comment>
<reference evidence="1 2" key="1">
    <citation type="submission" date="2021-10" db="EMBL/GenBank/DDBJ databases">
        <authorList>
            <person name="Chen M."/>
        </authorList>
    </citation>
    <scope>NUCLEOTIDE SEQUENCE [LARGE SCALE GENOMIC DNA]</scope>
    <source>
        <strain evidence="1 2">H3-26</strain>
    </source>
</reference>
<gene>
    <name evidence="1" type="ORF">LG219_05335</name>
</gene>
<name>A0ABS8BJ14_9NEIS</name>
<dbReference type="EMBL" id="JAJAWG010000002">
    <property type="protein sequence ID" value="MCB5195710.1"/>
    <property type="molecule type" value="Genomic_DNA"/>
</dbReference>